<feature type="transmembrane region" description="Helical" evidence="1">
    <location>
        <begin position="21"/>
        <end position="42"/>
    </location>
</feature>
<name>A3TV99_PSEBH</name>
<dbReference type="SUPFAM" id="SSF81469">
    <property type="entry name" value="Bacterial aa3 type cytochrome c oxidase subunit IV"/>
    <property type="match status" value="1"/>
</dbReference>
<dbReference type="STRING" id="252305.OB2597_09884"/>
<dbReference type="Gene3D" id="1.20.5.160">
    <property type="entry name" value="Bacterial aa3 type cytochrome c oxidase subunit IV"/>
    <property type="match status" value="1"/>
</dbReference>
<keyword evidence="1" id="KW-0472">Membrane</keyword>
<sequence>MAEHKHGEMDIEDQEKTFDGFVKMSTWVAVISIGILIFLALFNS</sequence>
<dbReference type="EMBL" id="AAMO01000002">
    <property type="protein sequence ID" value="EAQ04445.1"/>
    <property type="molecule type" value="Genomic_DNA"/>
</dbReference>
<evidence type="ECO:0000259" key="2">
    <source>
        <dbReference type="Pfam" id="PF07835"/>
    </source>
</evidence>
<dbReference type="InterPro" id="IPR036596">
    <property type="entry name" value="Cyt-C_aa3_sf"/>
</dbReference>
<proteinExistence type="predicted"/>
<dbReference type="HOGENOM" id="CLU_174805_3_0_5"/>
<dbReference type="RefSeq" id="WP_009806199.1">
    <property type="nucleotide sequence ID" value="NZ_CH724131.1"/>
</dbReference>
<accession>A3TV99</accession>
<gene>
    <name evidence="3" type="ORF">OB2597_09884</name>
</gene>
<comment type="caution">
    <text evidence="3">The sequence shown here is derived from an EMBL/GenBank/DDBJ whole genome shotgun (WGS) entry which is preliminary data.</text>
</comment>
<dbReference type="Pfam" id="PF07835">
    <property type="entry name" value="COX4_pro_2"/>
    <property type="match status" value="1"/>
</dbReference>
<keyword evidence="4" id="KW-1185">Reference proteome</keyword>
<dbReference type="AlphaFoldDB" id="A3TV99"/>
<keyword evidence="1" id="KW-1133">Transmembrane helix</keyword>
<protein>
    <submittedName>
        <fullName evidence="3">Aa3-type cytochrome c oxidase subunit IV</fullName>
    </submittedName>
</protein>
<feature type="domain" description="Cytochrome c oxidase subunit IV bacterial aa3 type" evidence="2">
    <location>
        <begin position="4"/>
        <end position="43"/>
    </location>
</feature>
<evidence type="ECO:0000313" key="4">
    <source>
        <dbReference type="Proteomes" id="UP000004318"/>
    </source>
</evidence>
<dbReference type="Proteomes" id="UP000004318">
    <property type="component" value="Unassembled WGS sequence"/>
</dbReference>
<dbReference type="eggNOG" id="ENOG50319YN">
    <property type="taxonomic scope" value="Bacteria"/>
</dbReference>
<dbReference type="OrthoDB" id="7691500at2"/>
<dbReference type="InterPro" id="IPR012422">
    <property type="entry name" value="Cyt_c_oxidase_su4_bac-aa3"/>
</dbReference>
<reference evidence="3 4" key="1">
    <citation type="journal article" date="2010" name="J. Bacteriol.">
        <title>Genome sequences of Oceanicola granulosus HTCC2516(T) and Oceanicola batsensis HTCC2597(TDelta).</title>
        <authorList>
            <person name="Thrash J.C."/>
            <person name="Cho J.C."/>
            <person name="Vergin K.L."/>
            <person name="Giovannoni S.J."/>
        </authorList>
    </citation>
    <scope>NUCLEOTIDE SEQUENCE [LARGE SCALE GENOMIC DNA]</scope>
    <source>
        <strain evidence="4">ATCC BAA-863 / DSM 15984 / KCTC 12145 / HTCC2597</strain>
    </source>
</reference>
<keyword evidence="1" id="KW-0812">Transmembrane</keyword>
<organism evidence="3 4">
    <name type="scientific">Pseudooceanicola batsensis (strain ATCC BAA-863 / DSM 15984 / KCTC 12145 / HTCC2597)</name>
    <name type="common">Oceanicola batsensis</name>
    <dbReference type="NCBI Taxonomy" id="252305"/>
    <lineage>
        <taxon>Bacteria</taxon>
        <taxon>Pseudomonadati</taxon>
        <taxon>Pseudomonadota</taxon>
        <taxon>Alphaproteobacteria</taxon>
        <taxon>Rhodobacterales</taxon>
        <taxon>Paracoccaceae</taxon>
        <taxon>Pseudooceanicola</taxon>
    </lineage>
</organism>
<evidence type="ECO:0000256" key="1">
    <source>
        <dbReference type="SAM" id="Phobius"/>
    </source>
</evidence>
<evidence type="ECO:0000313" key="3">
    <source>
        <dbReference type="EMBL" id="EAQ04445.1"/>
    </source>
</evidence>